<dbReference type="Proteomes" id="UP000509626">
    <property type="component" value="Chromosome"/>
</dbReference>
<dbReference type="AlphaFoldDB" id="A0A7D5LA69"/>
<organism evidence="1 2">
    <name type="scientific">Halorarum salinum</name>
    <dbReference type="NCBI Taxonomy" id="2743089"/>
    <lineage>
        <taxon>Archaea</taxon>
        <taxon>Methanobacteriati</taxon>
        <taxon>Methanobacteriota</taxon>
        <taxon>Stenosarchaea group</taxon>
        <taxon>Halobacteria</taxon>
        <taxon>Halobacteriales</taxon>
        <taxon>Haloferacaceae</taxon>
        <taxon>Halorarum</taxon>
    </lineage>
</organism>
<dbReference type="EMBL" id="CP058579">
    <property type="protein sequence ID" value="QLG61688.1"/>
    <property type="molecule type" value="Genomic_DNA"/>
</dbReference>
<keyword evidence="2" id="KW-1185">Reference proteome</keyword>
<dbReference type="KEGG" id="halu:HUG12_08085"/>
<evidence type="ECO:0000313" key="1">
    <source>
        <dbReference type="EMBL" id="QLG61688.1"/>
    </source>
</evidence>
<evidence type="ECO:0000313" key="2">
    <source>
        <dbReference type="Proteomes" id="UP000509626"/>
    </source>
</evidence>
<dbReference type="GeneID" id="56037410"/>
<dbReference type="OrthoDB" id="376586at2157"/>
<protein>
    <submittedName>
        <fullName evidence="1">Uncharacterized protein</fullName>
    </submittedName>
</protein>
<accession>A0A7D5LA69</accession>
<sequence>MPRVRADALLGGADGLLTEPRRYVRTERLGDPGDVLGGDIEGRLVAVEELPLAHLDLPPDERERLCHDLGGRRTVFVHYLDR</sequence>
<dbReference type="RefSeq" id="WP_179268273.1">
    <property type="nucleotide sequence ID" value="NZ_CP058579.1"/>
</dbReference>
<proteinExistence type="predicted"/>
<name>A0A7D5LA69_9EURY</name>
<reference evidence="1 2" key="1">
    <citation type="submission" date="2020-06" db="EMBL/GenBank/DDBJ databases">
        <title>NJ-3-1, isolated from saline soil.</title>
        <authorList>
            <person name="Cui H.L."/>
            <person name="Shi X."/>
        </authorList>
    </citation>
    <scope>NUCLEOTIDE SEQUENCE [LARGE SCALE GENOMIC DNA]</scope>
    <source>
        <strain evidence="1 2">NJ-3-1</strain>
    </source>
</reference>
<gene>
    <name evidence="1" type="ORF">HUG12_08085</name>
</gene>